<name>A0A9E4N5G1_9GAMM</name>
<dbReference type="GO" id="GO:0006508">
    <property type="term" value="P:proteolysis"/>
    <property type="evidence" value="ECO:0007669"/>
    <property type="project" value="UniProtKB-KW"/>
</dbReference>
<dbReference type="Gene3D" id="3.30.230.10">
    <property type="match status" value="1"/>
</dbReference>
<protein>
    <submittedName>
        <fullName evidence="1">ATP-dependent protease</fullName>
    </submittedName>
</protein>
<accession>A0A9E4N5G1</accession>
<dbReference type="InterPro" id="IPR014721">
    <property type="entry name" value="Ribsml_uS5_D2-typ_fold_subgr"/>
</dbReference>
<organism evidence="1 2">
    <name type="scientific">Candidatus Thiodiazotropha taylori</name>
    <dbReference type="NCBI Taxonomy" id="2792791"/>
    <lineage>
        <taxon>Bacteria</taxon>
        <taxon>Pseudomonadati</taxon>
        <taxon>Pseudomonadota</taxon>
        <taxon>Gammaproteobacteria</taxon>
        <taxon>Chromatiales</taxon>
        <taxon>Sedimenticolaceae</taxon>
        <taxon>Candidatus Thiodiazotropha</taxon>
    </lineage>
</organism>
<keyword evidence="1" id="KW-0645">Protease</keyword>
<dbReference type="InterPro" id="IPR020568">
    <property type="entry name" value="Ribosomal_Su5_D2-typ_SF"/>
</dbReference>
<feature type="non-terminal residue" evidence="1">
    <location>
        <position position="146"/>
    </location>
</feature>
<dbReference type="EMBL" id="JAEPCM010000575">
    <property type="protein sequence ID" value="MCG7947849.1"/>
    <property type="molecule type" value="Genomic_DNA"/>
</dbReference>
<evidence type="ECO:0000313" key="1">
    <source>
        <dbReference type="EMBL" id="MCG7947849.1"/>
    </source>
</evidence>
<sequence length="146" mass="15502">MSLAILYSRAQEGINSPLVTVEVHLANGLPALSIVGLPEMAVRESKDRVRGALINSQFEFPARRITINLAPADLPKEGGRFDLAIALGILAASGQIPKQALDQYEFAGELALSGQLRRVHGILPAALAARDAKRALILAEENAAEA</sequence>
<proteinExistence type="predicted"/>
<gene>
    <name evidence="1" type="ORF">JAZ07_16015</name>
</gene>
<reference evidence="1" key="1">
    <citation type="journal article" date="2021" name="Proc. Natl. Acad. Sci. U.S.A.">
        <title>Global biogeography of chemosynthetic symbionts reveals both localized and globally distributed symbiont groups. .</title>
        <authorList>
            <person name="Osvatic J.T."/>
            <person name="Wilkins L.G.E."/>
            <person name="Leibrecht L."/>
            <person name="Leray M."/>
            <person name="Zauner S."/>
            <person name="Polzin J."/>
            <person name="Camacho Y."/>
            <person name="Gros O."/>
            <person name="van Gils J.A."/>
            <person name="Eisen J.A."/>
            <person name="Petersen J.M."/>
            <person name="Yuen B."/>
        </authorList>
    </citation>
    <scope>NUCLEOTIDE SEQUENCE</scope>
    <source>
        <strain evidence="1">MAGclacostrist064TRANS</strain>
    </source>
</reference>
<dbReference type="AlphaFoldDB" id="A0A9E4N5G1"/>
<evidence type="ECO:0000313" key="2">
    <source>
        <dbReference type="Proteomes" id="UP000886667"/>
    </source>
</evidence>
<comment type="caution">
    <text evidence="1">The sequence shown here is derived from an EMBL/GenBank/DDBJ whole genome shotgun (WGS) entry which is preliminary data.</text>
</comment>
<dbReference type="Pfam" id="PF13541">
    <property type="entry name" value="ChlI"/>
    <property type="match status" value="1"/>
</dbReference>
<keyword evidence="1" id="KW-0378">Hydrolase</keyword>
<dbReference type="Proteomes" id="UP000886667">
    <property type="component" value="Unassembled WGS sequence"/>
</dbReference>
<dbReference type="GO" id="GO:0008233">
    <property type="term" value="F:peptidase activity"/>
    <property type="evidence" value="ECO:0007669"/>
    <property type="project" value="UniProtKB-KW"/>
</dbReference>
<dbReference type="SUPFAM" id="SSF54211">
    <property type="entry name" value="Ribosomal protein S5 domain 2-like"/>
    <property type="match status" value="1"/>
</dbReference>